<organism evidence="1 2">
    <name type="scientific">Bipolaris oryzae ATCC 44560</name>
    <dbReference type="NCBI Taxonomy" id="930090"/>
    <lineage>
        <taxon>Eukaryota</taxon>
        <taxon>Fungi</taxon>
        <taxon>Dikarya</taxon>
        <taxon>Ascomycota</taxon>
        <taxon>Pezizomycotina</taxon>
        <taxon>Dothideomycetes</taxon>
        <taxon>Pleosporomycetidae</taxon>
        <taxon>Pleosporales</taxon>
        <taxon>Pleosporineae</taxon>
        <taxon>Pleosporaceae</taxon>
        <taxon>Bipolaris</taxon>
    </lineage>
</organism>
<name>W6Z3W3_COCMI</name>
<keyword evidence="2" id="KW-1185">Reference proteome</keyword>
<reference evidence="1 2" key="1">
    <citation type="journal article" date="2013" name="PLoS Genet.">
        <title>Comparative genome structure, secondary metabolite, and effector coding capacity across Cochliobolus pathogens.</title>
        <authorList>
            <person name="Condon B.J."/>
            <person name="Leng Y."/>
            <person name="Wu D."/>
            <person name="Bushley K.E."/>
            <person name="Ohm R.A."/>
            <person name="Otillar R."/>
            <person name="Martin J."/>
            <person name="Schackwitz W."/>
            <person name="Grimwood J."/>
            <person name="MohdZainudin N."/>
            <person name="Xue C."/>
            <person name="Wang R."/>
            <person name="Manning V.A."/>
            <person name="Dhillon B."/>
            <person name="Tu Z.J."/>
            <person name="Steffenson B.J."/>
            <person name="Salamov A."/>
            <person name="Sun H."/>
            <person name="Lowry S."/>
            <person name="LaButti K."/>
            <person name="Han J."/>
            <person name="Copeland A."/>
            <person name="Lindquist E."/>
            <person name="Barry K."/>
            <person name="Schmutz J."/>
            <person name="Baker S.E."/>
            <person name="Ciuffetti L.M."/>
            <person name="Grigoriev I.V."/>
            <person name="Zhong S."/>
            <person name="Turgeon B.G."/>
        </authorList>
    </citation>
    <scope>NUCLEOTIDE SEQUENCE [LARGE SCALE GENOMIC DNA]</scope>
    <source>
        <strain evidence="1 2">ATCC 44560</strain>
    </source>
</reference>
<evidence type="ECO:0000313" key="1">
    <source>
        <dbReference type="EMBL" id="EUC44645.1"/>
    </source>
</evidence>
<feature type="non-terminal residue" evidence="1">
    <location>
        <position position="1"/>
    </location>
</feature>
<dbReference type="HOGENOM" id="CLU_3019764_0_0_1"/>
<dbReference type="AlphaFoldDB" id="W6Z3W3"/>
<dbReference type="GeneID" id="19129100"/>
<dbReference type="KEGG" id="bor:COCMIDRAFT_97646"/>
<gene>
    <name evidence="1" type="ORF">COCMIDRAFT_97646</name>
</gene>
<dbReference type="EMBL" id="KI964000">
    <property type="protein sequence ID" value="EUC44645.1"/>
    <property type="molecule type" value="Genomic_DNA"/>
</dbReference>
<accession>W6Z3W3</accession>
<protein>
    <submittedName>
        <fullName evidence="1">Uncharacterized protein</fullName>
    </submittedName>
</protein>
<dbReference type="RefSeq" id="XP_007688851.1">
    <property type="nucleotide sequence ID" value="XM_007690661.1"/>
</dbReference>
<dbReference type="Proteomes" id="UP000054032">
    <property type="component" value="Unassembled WGS sequence"/>
</dbReference>
<evidence type="ECO:0000313" key="2">
    <source>
        <dbReference type="Proteomes" id="UP000054032"/>
    </source>
</evidence>
<sequence length="56" mass="6490">DSVTYLEYPPSSSQILLTRSSLLPACRVPRCPSIRVIHFRSTSRQRGVWLMLYSYT</sequence>
<proteinExistence type="predicted"/>